<dbReference type="RefSeq" id="WP_176068666.1">
    <property type="nucleotide sequence ID" value="NZ_BJTG01000012.1"/>
</dbReference>
<name>A0A7I9VTM2_9BACT</name>
<evidence type="ECO:0000313" key="2">
    <source>
        <dbReference type="EMBL" id="GEJ59307.1"/>
    </source>
</evidence>
<sequence>MTQVTRTPTGAVLVQVEGTFDAVAAREVRARLRALPPDAQVVVDFGRVREFLDVGVAFMAPWFLEAHAQPVAVRGLRQHQRRLFRYFGVDLDGLRAAVLDSEAAR</sequence>
<accession>A0A7I9VTM2</accession>
<feature type="domain" description="MlaB-like STAS" evidence="1">
    <location>
        <begin position="14"/>
        <end position="90"/>
    </location>
</feature>
<dbReference type="Pfam" id="PF13466">
    <property type="entry name" value="STAS_2"/>
    <property type="match status" value="1"/>
</dbReference>
<dbReference type="SUPFAM" id="SSF52091">
    <property type="entry name" value="SpoIIaa-like"/>
    <property type="match status" value="1"/>
</dbReference>
<reference evidence="3" key="1">
    <citation type="journal article" date="2020" name="Appl. Environ. Microbiol.">
        <title>Diazotrophic Anaeromyxobacter Isolates from Soils.</title>
        <authorList>
            <person name="Masuda Y."/>
            <person name="Yamanaka H."/>
            <person name="Xu Z.X."/>
            <person name="Shiratori Y."/>
            <person name="Aono T."/>
            <person name="Amachi S."/>
            <person name="Senoo K."/>
            <person name="Itoh H."/>
        </authorList>
    </citation>
    <scope>NUCLEOTIDE SEQUENCE [LARGE SCALE GENOMIC DNA]</scope>
    <source>
        <strain evidence="3">R267</strain>
    </source>
</reference>
<dbReference type="EMBL" id="BJTG01000012">
    <property type="protein sequence ID" value="GEJ59307.1"/>
    <property type="molecule type" value="Genomic_DNA"/>
</dbReference>
<proteinExistence type="predicted"/>
<evidence type="ECO:0000259" key="1">
    <source>
        <dbReference type="Pfam" id="PF13466"/>
    </source>
</evidence>
<dbReference type="InterPro" id="IPR058548">
    <property type="entry name" value="MlaB-like_STAS"/>
</dbReference>
<dbReference type="AlphaFoldDB" id="A0A7I9VTM2"/>
<organism evidence="2 3">
    <name type="scientific">Anaeromyxobacter diazotrophicus</name>
    <dbReference type="NCBI Taxonomy" id="2590199"/>
    <lineage>
        <taxon>Bacteria</taxon>
        <taxon>Pseudomonadati</taxon>
        <taxon>Myxococcota</taxon>
        <taxon>Myxococcia</taxon>
        <taxon>Myxococcales</taxon>
        <taxon>Cystobacterineae</taxon>
        <taxon>Anaeromyxobacteraceae</taxon>
        <taxon>Anaeromyxobacter</taxon>
    </lineage>
</organism>
<dbReference type="InterPro" id="IPR036513">
    <property type="entry name" value="STAS_dom_sf"/>
</dbReference>
<protein>
    <recommendedName>
        <fullName evidence="1">MlaB-like STAS domain-containing protein</fullName>
    </recommendedName>
</protein>
<gene>
    <name evidence="2" type="ORF">AMYX_40480</name>
</gene>
<evidence type="ECO:0000313" key="3">
    <source>
        <dbReference type="Proteomes" id="UP000503640"/>
    </source>
</evidence>
<comment type="caution">
    <text evidence="2">The sequence shown here is derived from an EMBL/GenBank/DDBJ whole genome shotgun (WGS) entry which is preliminary data.</text>
</comment>
<dbReference type="Gene3D" id="3.30.750.24">
    <property type="entry name" value="STAS domain"/>
    <property type="match status" value="1"/>
</dbReference>
<dbReference type="Proteomes" id="UP000503640">
    <property type="component" value="Unassembled WGS sequence"/>
</dbReference>
<keyword evidence="3" id="KW-1185">Reference proteome</keyword>